<name>A0ABP0VH31_9BRYO</name>
<accession>A0ABP0VH31</accession>
<comment type="caution">
    <text evidence="2">The sequence shown here is derived from an EMBL/GenBank/DDBJ whole genome shotgun (WGS) entry which is preliminary data.</text>
</comment>
<gene>
    <name evidence="2" type="ORF">CSSPJE1EN1_LOCUS29126</name>
</gene>
<reference evidence="2" key="1">
    <citation type="submission" date="2024-02" db="EMBL/GenBank/DDBJ databases">
        <authorList>
            <consortium name="ELIXIR-Norway"/>
            <consortium name="Elixir Norway"/>
        </authorList>
    </citation>
    <scope>NUCLEOTIDE SEQUENCE</scope>
</reference>
<feature type="region of interest" description="Disordered" evidence="1">
    <location>
        <begin position="99"/>
        <end position="128"/>
    </location>
</feature>
<sequence length="254" mass="28327">MDASGSLEVDQAMADPSTPLGPRQAKPNPTAGTRSKNPLLEQPNFGYMSEAPHQTYLSTANANPFATLETINPEEEDLKHTKEDTGELWVFQASKKQAPRFVSPRKVPPPSPTHTLTQDCASGSRRKRTRSEVHNSFFSSLGISVPPGQEFARARVWPVLARERDNQKEILVNVKSNDLPNLPLHIRYMSASEEDWTPASALEDLTRSVKSELEEKILRDGTQRHGRAKGNAQERINRLASTDSLVRTHRCLDP</sequence>
<keyword evidence="3" id="KW-1185">Reference proteome</keyword>
<protein>
    <submittedName>
        <fullName evidence="2">Uncharacterized protein</fullName>
    </submittedName>
</protein>
<evidence type="ECO:0000313" key="3">
    <source>
        <dbReference type="Proteomes" id="UP001497444"/>
    </source>
</evidence>
<organism evidence="2 3">
    <name type="scientific">Sphagnum jensenii</name>
    <dbReference type="NCBI Taxonomy" id="128206"/>
    <lineage>
        <taxon>Eukaryota</taxon>
        <taxon>Viridiplantae</taxon>
        <taxon>Streptophyta</taxon>
        <taxon>Embryophyta</taxon>
        <taxon>Bryophyta</taxon>
        <taxon>Sphagnophytina</taxon>
        <taxon>Sphagnopsida</taxon>
        <taxon>Sphagnales</taxon>
        <taxon>Sphagnaceae</taxon>
        <taxon>Sphagnum</taxon>
    </lineage>
</organism>
<proteinExistence type="predicted"/>
<feature type="region of interest" description="Disordered" evidence="1">
    <location>
        <begin position="1"/>
        <end position="46"/>
    </location>
</feature>
<dbReference type="Proteomes" id="UP001497444">
    <property type="component" value="Unassembled WGS sequence"/>
</dbReference>
<evidence type="ECO:0000256" key="1">
    <source>
        <dbReference type="SAM" id="MobiDB-lite"/>
    </source>
</evidence>
<evidence type="ECO:0000313" key="2">
    <source>
        <dbReference type="EMBL" id="CAK9253748.1"/>
    </source>
</evidence>
<dbReference type="EMBL" id="CAXAQS010000931">
    <property type="protein sequence ID" value="CAK9253748.1"/>
    <property type="molecule type" value="Genomic_DNA"/>
</dbReference>